<reference evidence="7" key="1">
    <citation type="submission" date="2022-06" db="EMBL/GenBank/DDBJ databases">
        <title>Uncovering the hologenomic basis of an extraordinary plant invasion.</title>
        <authorList>
            <person name="Bieker V.C."/>
            <person name="Martin M.D."/>
            <person name="Gilbert T."/>
            <person name="Hodgins K."/>
            <person name="Battlay P."/>
            <person name="Petersen B."/>
            <person name="Wilson J."/>
        </authorList>
    </citation>
    <scope>NUCLEOTIDE SEQUENCE</scope>
    <source>
        <strain evidence="7">AA19_3_7</strain>
        <tissue evidence="7">Leaf</tissue>
    </source>
</reference>
<evidence type="ECO:0000256" key="3">
    <source>
        <dbReference type="ARBA" id="ARBA00023125"/>
    </source>
</evidence>
<keyword evidence="5" id="KW-0539">Nucleus</keyword>
<keyword evidence="3" id="KW-0238">DNA-binding</keyword>
<evidence type="ECO:0000256" key="5">
    <source>
        <dbReference type="ARBA" id="ARBA00023242"/>
    </source>
</evidence>
<keyword evidence="4" id="KW-0804">Transcription</keyword>
<sequence>MQNGAAVEVVMLWCSQLCGCAVWWREETVGCDGCDADDRERRWNHDGGTTTLKCITGHHLQQQKTLYPSHTFNCWMLTICLPVESRLVILVDFIPSSLINYDNFDDERSMVESYNVADASDKTSSFAKTLTQSDANNGGGFSVPRYCAETIFPKLDYSADPPVQTVVAKDVQVVDPFFWPNPRRLLQVWAKASGEVTAAKEKAKQAKDLAVARSWHLSAPYNRFRTSFFTVFFVFIR</sequence>
<dbReference type="InterPro" id="IPR015300">
    <property type="entry name" value="DNA-bd_pseudobarrel_sf"/>
</dbReference>
<evidence type="ECO:0000256" key="4">
    <source>
        <dbReference type="ARBA" id="ARBA00023163"/>
    </source>
</evidence>
<dbReference type="EMBL" id="JAMZMK010005886">
    <property type="protein sequence ID" value="KAI7751477.1"/>
    <property type="molecule type" value="Genomic_DNA"/>
</dbReference>
<dbReference type="GO" id="GO:0006355">
    <property type="term" value="P:regulation of DNA-templated transcription"/>
    <property type="evidence" value="ECO:0007669"/>
    <property type="project" value="InterPro"/>
</dbReference>
<dbReference type="Proteomes" id="UP001206925">
    <property type="component" value="Unassembled WGS sequence"/>
</dbReference>
<feature type="chain" id="PRO_5042042191" evidence="6">
    <location>
        <begin position="21"/>
        <end position="237"/>
    </location>
</feature>
<evidence type="ECO:0000256" key="1">
    <source>
        <dbReference type="ARBA" id="ARBA00004123"/>
    </source>
</evidence>
<evidence type="ECO:0000256" key="6">
    <source>
        <dbReference type="SAM" id="SignalP"/>
    </source>
</evidence>
<dbReference type="GO" id="GO:0003677">
    <property type="term" value="F:DNA binding"/>
    <property type="evidence" value="ECO:0007669"/>
    <property type="project" value="UniProtKB-KW"/>
</dbReference>
<keyword evidence="2" id="KW-0805">Transcription regulation</keyword>
<proteinExistence type="predicted"/>
<comment type="subcellular location">
    <subcellularLocation>
        <location evidence="1">Nucleus</location>
    </subcellularLocation>
</comment>
<evidence type="ECO:0000256" key="2">
    <source>
        <dbReference type="ARBA" id="ARBA00023015"/>
    </source>
</evidence>
<evidence type="ECO:0000313" key="7">
    <source>
        <dbReference type="EMBL" id="KAI7751477.1"/>
    </source>
</evidence>
<dbReference type="SUPFAM" id="SSF101936">
    <property type="entry name" value="DNA-binding pseudobarrel domain"/>
    <property type="match status" value="1"/>
</dbReference>
<evidence type="ECO:0000313" key="8">
    <source>
        <dbReference type="Proteomes" id="UP001206925"/>
    </source>
</evidence>
<dbReference type="GO" id="GO:0005634">
    <property type="term" value="C:nucleus"/>
    <property type="evidence" value="ECO:0007669"/>
    <property type="project" value="UniProtKB-SubCell"/>
</dbReference>
<comment type="caution">
    <text evidence="7">The sequence shown here is derived from an EMBL/GenBank/DDBJ whole genome shotgun (WGS) entry which is preliminary data.</text>
</comment>
<dbReference type="Gene3D" id="2.40.330.10">
    <property type="entry name" value="DNA-binding pseudobarrel domain"/>
    <property type="match status" value="1"/>
</dbReference>
<dbReference type="AlphaFoldDB" id="A0AAD5D1Q8"/>
<keyword evidence="6" id="KW-0732">Signal</keyword>
<protein>
    <submittedName>
        <fullName evidence="7">Uncharacterized protein</fullName>
    </submittedName>
</protein>
<feature type="signal peptide" evidence="6">
    <location>
        <begin position="1"/>
        <end position="20"/>
    </location>
</feature>
<keyword evidence="8" id="KW-1185">Reference proteome</keyword>
<accession>A0AAD5D1Q8</accession>
<name>A0AAD5D1Q8_AMBAR</name>
<dbReference type="PANTHER" id="PTHR31384:SF160">
    <property type="entry name" value="AUXIN RESPONSE FACTOR 16"/>
    <property type="match status" value="1"/>
</dbReference>
<gene>
    <name evidence="7" type="ORF">M8C21_028839</name>
</gene>
<dbReference type="PANTHER" id="PTHR31384">
    <property type="entry name" value="AUXIN RESPONSE FACTOR 4-RELATED"/>
    <property type="match status" value="1"/>
</dbReference>
<dbReference type="GO" id="GO:0009725">
    <property type="term" value="P:response to hormone"/>
    <property type="evidence" value="ECO:0007669"/>
    <property type="project" value="InterPro"/>
</dbReference>
<dbReference type="InterPro" id="IPR044835">
    <property type="entry name" value="ARF_plant"/>
</dbReference>
<organism evidence="7 8">
    <name type="scientific">Ambrosia artemisiifolia</name>
    <name type="common">Common ragweed</name>
    <dbReference type="NCBI Taxonomy" id="4212"/>
    <lineage>
        <taxon>Eukaryota</taxon>
        <taxon>Viridiplantae</taxon>
        <taxon>Streptophyta</taxon>
        <taxon>Embryophyta</taxon>
        <taxon>Tracheophyta</taxon>
        <taxon>Spermatophyta</taxon>
        <taxon>Magnoliopsida</taxon>
        <taxon>eudicotyledons</taxon>
        <taxon>Gunneridae</taxon>
        <taxon>Pentapetalae</taxon>
        <taxon>asterids</taxon>
        <taxon>campanulids</taxon>
        <taxon>Asterales</taxon>
        <taxon>Asteraceae</taxon>
        <taxon>Asteroideae</taxon>
        <taxon>Heliantheae alliance</taxon>
        <taxon>Heliantheae</taxon>
        <taxon>Ambrosia</taxon>
    </lineage>
</organism>